<organism evidence="8 9">
    <name type="scientific">Sorangium cellulosum</name>
    <name type="common">Polyangium cellulosum</name>
    <dbReference type="NCBI Taxonomy" id="56"/>
    <lineage>
        <taxon>Bacteria</taxon>
        <taxon>Pseudomonadati</taxon>
        <taxon>Myxococcota</taxon>
        <taxon>Polyangia</taxon>
        <taxon>Polyangiales</taxon>
        <taxon>Polyangiaceae</taxon>
        <taxon>Sorangium</taxon>
    </lineage>
</organism>
<evidence type="ECO:0000256" key="6">
    <source>
        <dbReference type="SAM" id="MobiDB-lite"/>
    </source>
</evidence>
<dbReference type="Gene3D" id="3.40.50.300">
    <property type="entry name" value="P-loop containing nucleotide triphosphate hydrolases"/>
    <property type="match status" value="1"/>
</dbReference>
<feature type="domain" description="Sigma-54 factor interaction" evidence="7">
    <location>
        <begin position="258"/>
        <end position="487"/>
    </location>
</feature>
<dbReference type="InterPro" id="IPR002078">
    <property type="entry name" value="Sigma_54_int"/>
</dbReference>
<keyword evidence="4" id="KW-0238">DNA-binding</keyword>
<evidence type="ECO:0000259" key="7">
    <source>
        <dbReference type="PROSITE" id="PS50045"/>
    </source>
</evidence>
<dbReference type="SMART" id="SM00065">
    <property type="entry name" value="GAF"/>
    <property type="match status" value="1"/>
</dbReference>
<dbReference type="GO" id="GO:0006355">
    <property type="term" value="P:regulation of DNA-templated transcription"/>
    <property type="evidence" value="ECO:0007669"/>
    <property type="project" value="InterPro"/>
</dbReference>
<dbReference type="InterPro" id="IPR027417">
    <property type="entry name" value="P-loop_NTPase"/>
</dbReference>
<protein>
    <submittedName>
        <fullName evidence="8">ATPase AAA</fullName>
    </submittedName>
</protein>
<accession>A0A2L0ET66</accession>
<dbReference type="PROSITE" id="PS00688">
    <property type="entry name" value="SIGMA54_INTERACT_3"/>
    <property type="match status" value="1"/>
</dbReference>
<dbReference type="PANTHER" id="PTHR32071">
    <property type="entry name" value="TRANSCRIPTIONAL REGULATORY PROTEIN"/>
    <property type="match status" value="1"/>
</dbReference>
<dbReference type="Pfam" id="PF00158">
    <property type="entry name" value="Sigma54_activat"/>
    <property type="match status" value="1"/>
</dbReference>
<feature type="region of interest" description="Disordered" evidence="6">
    <location>
        <begin position="1"/>
        <end position="44"/>
    </location>
</feature>
<evidence type="ECO:0000256" key="4">
    <source>
        <dbReference type="ARBA" id="ARBA00023125"/>
    </source>
</evidence>
<dbReference type="InterPro" id="IPR025944">
    <property type="entry name" value="Sigma_54_int_dom_CS"/>
</dbReference>
<reference evidence="8 9" key="1">
    <citation type="submission" date="2015-09" db="EMBL/GenBank/DDBJ databases">
        <title>Sorangium comparison.</title>
        <authorList>
            <person name="Zaburannyi N."/>
            <person name="Bunk B."/>
            <person name="Overmann J."/>
            <person name="Mueller R."/>
        </authorList>
    </citation>
    <scope>NUCLEOTIDE SEQUENCE [LARGE SCALE GENOMIC DNA]</scope>
    <source>
        <strain evidence="8 9">So ce26</strain>
    </source>
</reference>
<evidence type="ECO:0000256" key="1">
    <source>
        <dbReference type="ARBA" id="ARBA00022741"/>
    </source>
</evidence>
<dbReference type="Pfam" id="PF13185">
    <property type="entry name" value="GAF_2"/>
    <property type="match status" value="1"/>
</dbReference>
<dbReference type="InterPro" id="IPR009057">
    <property type="entry name" value="Homeodomain-like_sf"/>
</dbReference>
<evidence type="ECO:0000313" key="9">
    <source>
        <dbReference type="Proteomes" id="UP000238348"/>
    </source>
</evidence>
<evidence type="ECO:0000313" key="8">
    <source>
        <dbReference type="EMBL" id="AUX42491.1"/>
    </source>
</evidence>
<dbReference type="SUPFAM" id="SSF52540">
    <property type="entry name" value="P-loop containing nucleoside triphosphate hydrolases"/>
    <property type="match status" value="1"/>
</dbReference>
<dbReference type="FunFam" id="3.40.50.300:FF:000006">
    <property type="entry name" value="DNA-binding transcriptional regulator NtrC"/>
    <property type="match status" value="1"/>
</dbReference>
<dbReference type="GO" id="GO:0005524">
    <property type="term" value="F:ATP binding"/>
    <property type="evidence" value="ECO:0007669"/>
    <property type="project" value="UniProtKB-KW"/>
</dbReference>
<feature type="compositionally biased region" description="Basic and acidic residues" evidence="6">
    <location>
        <begin position="1"/>
        <end position="12"/>
    </location>
</feature>
<sequence>MTPGILHDRRSDAQSAAEVSNAASGTHPRGVSPKVGATADSGERGRISTYPARLVYVDRITPEDAHVPDLTHVLRERDLYRRLLDLGAQDELDPFLHEALGLFVDLAGARRGYLELQDEGGDHDAPRFWIARGCSEGEVADIRATLSQGVIAEAIATRTTIATASALEDPRFRNRASVRKNRIEAILCAPIGVDPPLGVLYLQERLQPGSFTDEDVQRAETFARHVAALADRLLIRRRRREESDPTLPFRSKLRVDGLIGRSAAMARLLQEVAVVAPRDVAVLLTGASGTGKTQLARVIHDNGPRSAGPFVELNCAALPETLLESELFGALPGAHSTAARKIEGKVAAAERGTLFLDEIGELPLAAQAKLLQLLQSKEYFPLGGNRVVKADVRVIAATNVDLKAAVTSRKFREDLRYRLQVIPIRVPSLAERREDIAALAAYFCARACETYDLPQLRLSPGARRAAEAAEWPGNVRELEHAIQAAALRAAGDGLVQIERRHVFPEGAGEIQSPVVERLTFQQATRRFQKQLLLDTLEETGWNVTETANLLDIARAHVYNLIRAFGIERQR</sequence>
<dbReference type="PRINTS" id="PR01590">
    <property type="entry name" value="HTHFIS"/>
</dbReference>
<dbReference type="SUPFAM" id="SSF46689">
    <property type="entry name" value="Homeodomain-like"/>
    <property type="match status" value="1"/>
</dbReference>
<dbReference type="Gene3D" id="1.10.10.60">
    <property type="entry name" value="Homeodomain-like"/>
    <property type="match status" value="1"/>
</dbReference>
<dbReference type="SUPFAM" id="SSF55781">
    <property type="entry name" value="GAF domain-like"/>
    <property type="match status" value="1"/>
</dbReference>
<dbReference type="InterPro" id="IPR003018">
    <property type="entry name" value="GAF"/>
</dbReference>
<feature type="compositionally biased region" description="Polar residues" evidence="6">
    <location>
        <begin position="13"/>
        <end position="24"/>
    </location>
</feature>
<dbReference type="PROSITE" id="PS50045">
    <property type="entry name" value="SIGMA54_INTERACT_4"/>
    <property type="match status" value="1"/>
</dbReference>
<proteinExistence type="predicted"/>
<evidence type="ECO:0000256" key="5">
    <source>
        <dbReference type="ARBA" id="ARBA00023163"/>
    </source>
</evidence>
<keyword evidence="5" id="KW-0804">Transcription</keyword>
<dbReference type="InterPro" id="IPR002197">
    <property type="entry name" value="HTH_Fis"/>
</dbReference>
<dbReference type="InterPro" id="IPR058031">
    <property type="entry name" value="AAA_lid_NorR"/>
</dbReference>
<dbReference type="CDD" id="cd00009">
    <property type="entry name" value="AAA"/>
    <property type="match status" value="1"/>
</dbReference>
<dbReference type="InterPro" id="IPR003593">
    <property type="entry name" value="AAA+_ATPase"/>
</dbReference>
<keyword evidence="3" id="KW-0805">Transcription regulation</keyword>
<dbReference type="InterPro" id="IPR029016">
    <property type="entry name" value="GAF-like_dom_sf"/>
</dbReference>
<evidence type="ECO:0000256" key="3">
    <source>
        <dbReference type="ARBA" id="ARBA00023015"/>
    </source>
</evidence>
<keyword evidence="1" id="KW-0547">Nucleotide-binding</keyword>
<evidence type="ECO:0000256" key="2">
    <source>
        <dbReference type="ARBA" id="ARBA00022840"/>
    </source>
</evidence>
<gene>
    <name evidence="8" type="ORF">SOCE26_039240</name>
</gene>
<dbReference type="Pfam" id="PF02954">
    <property type="entry name" value="HTH_8"/>
    <property type="match status" value="1"/>
</dbReference>
<dbReference type="EMBL" id="CP012673">
    <property type="protein sequence ID" value="AUX42491.1"/>
    <property type="molecule type" value="Genomic_DNA"/>
</dbReference>
<dbReference type="Proteomes" id="UP000238348">
    <property type="component" value="Chromosome"/>
</dbReference>
<dbReference type="Pfam" id="PF25601">
    <property type="entry name" value="AAA_lid_14"/>
    <property type="match status" value="1"/>
</dbReference>
<dbReference type="PANTHER" id="PTHR32071:SF117">
    <property type="entry name" value="PTS-DEPENDENT DIHYDROXYACETONE KINASE OPERON REGULATORY PROTEIN-RELATED"/>
    <property type="match status" value="1"/>
</dbReference>
<dbReference type="SMART" id="SM00382">
    <property type="entry name" value="AAA"/>
    <property type="match status" value="1"/>
</dbReference>
<dbReference type="AlphaFoldDB" id="A0A2L0ET66"/>
<dbReference type="Gene3D" id="3.30.450.40">
    <property type="match status" value="1"/>
</dbReference>
<dbReference type="Gene3D" id="1.10.8.60">
    <property type="match status" value="1"/>
</dbReference>
<name>A0A2L0ET66_SORCE</name>
<dbReference type="OrthoDB" id="5494107at2"/>
<dbReference type="GO" id="GO:0043565">
    <property type="term" value="F:sequence-specific DNA binding"/>
    <property type="evidence" value="ECO:0007669"/>
    <property type="project" value="InterPro"/>
</dbReference>
<keyword evidence="2" id="KW-0067">ATP-binding</keyword>